<comment type="caution">
    <text evidence="1">The sequence shown here is derived from an EMBL/GenBank/DDBJ whole genome shotgun (WGS) entry which is preliminary data.</text>
</comment>
<sequence length="152" mass="15915">MAGKITKEELHPLLSQKIDDFAAHEAENATETKASHIEIATQAEVTAGTDAVRAVVPKYLKVELDKKANLASPTLTGTPTAPTAATATNNTQIATTAFVKAQGNLPLTGGTMTGTLVAQNNTNYTTKQVRNITLSTATPSGGGNGDLWFVYE</sequence>
<dbReference type="Proteomes" id="UP000054623">
    <property type="component" value="Unassembled WGS sequence"/>
</dbReference>
<proteinExistence type="predicted"/>
<name>A0A0W1JBU3_DESHA</name>
<dbReference type="EMBL" id="LOCK01000083">
    <property type="protein sequence ID" value="KTE89297.1"/>
    <property type="molecule type" value="Genomic_DNA"/>
</dbReference>
<accession>A0A0W1JBU3</accession>
<protein>
    <submittedName>
        <fullName evidence="1">Uncharacterized protein</fullName>
    </submittedName>
</protein>
<organism evidence="1 2">
    <name type="scientific">Desulfitobacterium hafniense</name>
    <name type="common">Desulfitobacterium frappieri</name>
    <dbReference type="NCBI Taxonomy" id="49338"/>
    <lineage>
        <taxon>Bacteria</taxon>
        <taxon>Bacillati</taxon>
        <taxon>Bacillota</taxon>
        <taxon>Clostridia</taxon>
        <taxon>Eubacteriales</taxon>
        <taxon>Desulfitobacteriaceae</taxon>
        <taxon>Desulfitobacterium</taxon>
    </lineage>
</organism>
<reference evidence="1 2" key="1">
    <citation type="submission" date="2015-12" db="EMBL/GenBank/DDBJ databases">
        <title>Draft Genome Sequence of Desulfitobacterium hafniense Strain DH, a Sulfate-reducing Bacterium Isolated from Paddy Soils.</title>
        <authorList>
            <person name="Bao P."/>
            <person name="Zhang X."/>
            <person name="Li G."/>
        </authorList>
    </citation>
    <scope>NUCLEOTIDE SEQUENCE [LARGE SCALE GENOMIC DNA]</scope>
    <source>
        <strain evidence="1 2">DH</strain>
    </source>
</reference>
<dbReference type="AlphaFoldDB" id="A0A0W1JBU3"/>
<evidence type="ECO:0000313" key="2">
    <source>
        <dbReference type="Proteomes" id="UP000054623"/>
    </source>
</evidence>
<gene>
    <name evidence="1" type="ORF">AT727_12920</name>
</gene>
<dbReference type="RefSeq" id="WP_041272605.1">
    <property type="nucleotide sequence ID" value="NZ_LOCK01000083.1"/>
</dbReference>
<evidence type="ECO:0000313" key="1">
    <source>
        <dbReference type="EMBL" id="KTE89297.1"/>
    </source>
</evidence>